<dbReference type="AlphaFoldDB" id="A0A9P5WZX9"/>
<comment type="caution">
    <text evidence="2">The sequence shown here is derived from an EMBL/GenBank/DDBJ whole genome shotgun (WGS) entry which is preliminary data.</text>
</comment>
<reference evidence="2" key="1">
    <citation type="submission" date="2020-11" db="EMBL/GenBank/DDBJ databases">
        <authorList>
            <consortium name="DOE Joint Genome Institute"/>
            <person name="Ahrendt S."/>
            <person name="Riley R."/>
            <person name="Andreopoulos W."/>
            <person name="Labutti K."/>
            <person name="Pangilinan J."/>
            <person name="Ruiz-Duenas F.J."/>
            <person name="Barrasa J.M."/>
            <person name="Sanchez-Garcia M."/>
            <person name="Camarero S."/>
            <person name="Miyauchi S."/>
            <person name="Serrano A."/>
            <person name="Linde D."/>
            <person name="Babiker R."/>
            <person name="Drula E."/>
            <person name="Ayuso-Fernandez I."/>
            <person name="Pacheco R."/>
            <person name="Padilla G."/>
            <person name="Ferreira P."/>
            <person name="Barriuso J."/>
            <person name="Kellner H."/>
            <person name="Castanera R."/>
            <person name="Alfaro M."/>
            <person name="Ramirez L."/>
            <person name="Pisabarro A.G."/>
            <person name="Kuo A."/>
            <person name="Tritt A."/>
            <person name="Lipzen A."/>
            <person name="He G."/>
            <person name="Yan M."/>
            <person name="Ng V."/>
            <person name="Cullen D."/>
            <person name="Martin F."/>
            <person name="Rosso M.-N."/>
            <person name="Henrissat B."/>
            <person name="Hibbett D."/>
            <person name="Martinez A.T."/>
            <person name="Grigoriev I.V."/>
        </authorList>
    </citation>
    <scope>NUCLEOTIDE SEQUENCE</scope>
    <source>
        <strain evidence="2">MF-IS2</strain>
    </source>
</reference>
<evidence type="ECO:0000313" key="3">
    <source>
        <dbReference type="Proteomes" id="UP000807342"/>
    </source>
</evidence>
<keyword evidence="3" id="KW-1185">Reference proteome</keyword>
<keyword evidence="1" id="KW-1133">Transmembrane helix</keyword>
<feature type="transmembrane region" description="Helical" evidence="1">
    <location>
        <begin position="69"/>
        <end position="89"/>
    </location>
</feature>
<keyword evidence="1" id="KW-0812">Transmembrane</keyword>
<evidence type="ECO:0000313" key="2">
    <source>
        <dbReference type="EMBL" id="KAF9441662.1"/>
    </source>
</evidence>
<sequence length="105" mass="12419">MQNLEPEYRVYGKIFAIHRNPRGTETGGGYSITFLYQHVNRQLWQGTDTPLSLAFFVRDLLRVLRSRYLIRYFVPLYLNKVVLILLDLFQRGFLIKRQGVHPASF</sequence>
<keyword evidence="1" id="KW-0472">Membrane</keyword>
<dbReference type="Proteomes" id="UP000807342">
    <property type="component" value="Unassembled WGS sequence"/>
</dbReference>
<name>A0A9P5WZX9_9AGAR</name>
<evidence type="ECO:0000256" key="1">
    <source>
        <dbReference type="SAM" id="Phobius"/>
    </source>
</evidence>
<proteinExistence type="predicted"/>
<gene>
    <name evidence="2" type="ORF">P691DRAFT_812256</name>
</gene>
<organism evidence="2 3">
    <name type="scientific">Macrolepiota fuliginosa MF-IS2</name>
    <dbReference type="NCBI Taxonomy" id="1400762"/>
    <lineage>
        <taxon>Eukaryota</taxon>
        <taxon>Fungi</taxon>
        <taxon>Dikarya</taxon>
        <taxon>Basidiomycota</taxon>
        <taxon>Agaricomycotina</taxon>
        <taxon>Agaricomycetes</taxon>
        <taxon>Agaricomycetidae</taxon>
        <taxon>Agaricales</taxon>
        <taxon>Agaricineae</taxon>
        <taxon>Agaricaceae</taxon>
        <taxon>Macrolepiota</taxon>
    </lineage>
</organism>
<accession>A0A9P5WZX9</accession>
<protein>
    <submittedName>
        <fullName evidence="2">Uncharacterized protein</fullName>
    </submittedName>
</protein>
<dbReference type="EMBL" id="MU151824">
    <property type="protein sequence ID" value="KAF9441662.1"/>
    <property type="molecule type" value="Genomic_DNA"/>
</dbReference>